<keyword evidence="3" id="KW-0418">Kinase</keyword>
<keyword evidence="1" id="KW-0808">Transferase</keyword>
<evidence type="ECO:0000313" key="7">
    <source>
        <dbReference type="Proteomes" id="UP000326464"/>
    </source>
</evidence>
<dbReference type="Proteomes" id="UP000326464">
    <property type="component" value="Unassembled WGS sequence"/>
</dbReference>
<keyword evidence="2" id="KW-0547">Nucleotide-binding</keyword>
<evidence type="ECO:0000256" key="4">
    <source>
        <dbReference type="ARBA" id="ARBA00022840"/>
    </source>
</evidence>
<evidence type="ECO:0000256" key="1">
    <source>
        <dbReference type="ARBA" id="ARBA00022679"/>
    </source>
</evidence>
<keyword evidence="7" id="KW-1185">Reference proteome</keyword>
<gene>
    <name evidence="6" type="ORF">FNH21_03125</name>
</gene>
<dbReference type="GO" id="GO:0005524">
    <property type="term" value="F:ATP binding"/>
    <property type="evidence" value="ECO:0007669"/>
    <property type="project" value="UniProtKB-KW"/>
</dbReference>
<dbReference type="GO" id="GO:0016301">
    <property type="term" value="F:kinase activity"/>
    <property type="evidence" value="ECO:0007669"/>
    <property type="project" value="UniProtKB-KW"/>
</dbReference>
<protein>
    <recommendedName>
        <fullName evidence="5">Maltokinase N-terminal cap domain-containing protein</fullName>
    </recommendedName>
</protein>
<evidence type="ECO:0000259" key="5">
    <source>
        <dbReference type="Pfam" id="PF18085"/>
    </source>
</evidence>
<dbReference type="InterPro" id="IPR040999">
    <property type="entry name" value="Mak_N_cap"/>
</dbReference>
<dbReference type="EMBL" id="VJXX01000001">
    <property type="protein sequence ID" value="MPY09721.1"/>
    <property type="molecule type" value="Genomic_DNA"/>
</dbReference>
<proteinExistence type="predicted"/>
<evidence type="ECO:0000256" key="2">
    <source>
        <dbReference type="ARBA" id="ARBA00022741"/>
    </source>
</evidence>
<name>A0A7X1NMS3_9MICC</name>
<comment type="caution">
    <text evidence="6">The sequence shown here is derived from an EMBL/GenBank/DDBJ whole genome shotgun (WGS) entry which is preliminary data.</text>
</comment>
<evidence type="ECO:0000313" key="6">
    <source>
        <dbReference type="EMBL" id="MPY09721.1"/>
    </source>
</evidence>
<evidence type="ECO:0000256" key="3">
    <source>
        <dbReference type="ARBA" id="ARBA00022777"/>
    </source>
</evidence>
<dbReference type="Pfam" id="PF18085">
    <property type="entry name" value="Mak_N_cap"/>
    <property type="match status" value="1"/>
</dbReference>
<accession>A0A7X1NMS3</accession>
<dbReference type="AlphaFoldDB" id="A0A7X1NMS3"/>
<reference evidence="7" key="1">
    <citation type="submission" date="2019-07" db="EMBL/GenBank/DDBJ databases">
        <title>Arthrobacter KR32 sp. nov., isolated from mountain cheese made of cows milk.</title>
        <authorList>
            <person name="Flegler A."/>
        </authorList>
    </citation>
    <scope>NUCLEOTIDE SEQUENCE [LARGE SCALE GENOMIC DNA]</scope>
    <source>
        <strain evidence="7">KR32</strain>
    </source>
</reference>
<sequence>MALIHDVTLRPSKLELLVGWLPQQPWASGLSGAPDRVASFRFDDPAGEVGVETLLIGVGPDLLQVPLTYRGAPVDAWTGHLVGTLDHPALGQRWVYDGVADPVYLATLAGAVYDGAPQAEQFREVEGRRIPIEPTLTLGWSEGGDRRVEPAVGGTVARLETARGPVLLFRVLDPRAEILGRTALLASREDWTVQLAAAV</sequence>
<keyword evidence="4" id="KW-0067">ATP-binding</keyword>
<dbReference type="OrthoDB" id="3787729at2"/>
<organism evidence="6 7">
    <name type="scientific">Arthrobacter bussei</name>
    <dbReference type="NCBI Taxonomy" id="2594179"/>
    <lineage>
        <taxon>Bacteria</taxon>
        <taxon>Bacillati</taxon>
        <taxon>Actinomycetota</taxon>
        <taxon>Actinomycetes</taxon>
        <taxon>Micrococcales</taxon>
        <taxon>Micrococcaceae</taxon>
        <taxon>Arthrobacter</taxon>
    </lineage>
</organism>
<feature type="domain" description="Maltokinase N-terminal cap" evidence="5">
    <location>
        <begin position="20"/>
        <end position="101"/>
    </location>
</feature>
<dbReference type="RefSeq" id="WP_152812235.1">
    <property type="nucleotide sequence ID" value="NZ_VJXX01000001.1"/>
</dbReference>